<keyword evidence="3" id="KW-1185">Reference proteome</keyword>
<evidence type="ECO:0000313" key="3">
    <source>
        <dbReference type="Proteomes" id="UP001281410"/>
    </source>
</evidence>
<dbReference type="EMBL" id="JANJYJ010000009">
    <property type="protein sequence ID" value="KAK3190064.1"/>
    <property type="molecule type" value="Genomic_DNA"/>
</dbReference>
<feature type="region of interest" description="Disordered" evidence="1">
    <location>
        <begin position="48"/>
        <end position="100"/>
    </location>
</feature>
<gene>
    <name evidence="2" type="ORF">Dsin_029625</name>
</gene>
<proteinExistence type="predicted"/>
<comment type="caution">
    <text evidence="2">The sequence shown here is derived from an EMBL/GenBank/DDBJ whole genome shotgun (WGS) entry which is preliminary data.</text>
</comment>
<organism evidence="2 3">
    <name type="scientific">Dipteronia sinensis</name>
    <dbReference type="NCBI Taxonomy" id="43782"/>
    <lineage>
        <taxon>Eukaryota</taxon>
        <taxon>Viridiplantae</taxon>
        <taxon>Streptophyta</taxon>
        <taxon>Embryophyta</taxon>
        <taxon>Tracheophyta</taxon>
        <taxon>Spermatophyta</taxon>
        <taxon>Magnoliopsida</taxon>
        <taxon>eudicotyledons</taxon>
        <taxon>Gunneridae</taxon>
        <taxon>Pentapetalae</taxon>
        <taxon>rosids</taxon>
        <taxon>malvids</taxon>
        <taxon>Sapindales</taxon>
        <taxon>Sapindaceae</taxon>
        <taxon>Hippocastanoideae</taxon>
        <taxon>Acereae</taxon>
        <taxon>Dipteronia</taxon>
    </lineage>
</organism>
<name>A0AAD9ZTF5_9ROSI</name>
<protein>
    <submittedName>
        <fullName evidence="2">Uncharacterized protein</fullName>
    </submittedName>
</protein>
<evidence type="ECO:0000256" key="1">
    <source>
        <dbReference type="SAM" id="MobiDB-lite"/>
    </source>
</evidence>
<sequence length="199" mass="21780">MWCVSAALRPKAPWVGHLGLQMGAGLPLSLEAGLSHYTFFAPVKAPTFSPEPPQQETEKVEEETSKVKKKMKHTADSSSVKRQTRQSHRQSIDDAGDTFESLSLNNEKAASESSGKDMKNTTDIVDLFADKNSPDEPMPKEFVSALDSLVDSLTQPRSETPLPQTVTVNSPSKENDLAAAQSKLNLFPFRYGFSLLGLL</sequence>
<dbReference type="Proteomes" id="UP001281410">
    <property type="component" value="Unassembled WGS sequence"/>
</dbReference>
<evidence type="ECO:0000313" key="2">
    <source>
        <dbReference type="EMBL" id="KAK3190064.1"/>
    </source>
</evidence>
<accession>A0AAD9ZTF5</accession>
<reference evidence="2" key="1">
    <citation type="journal article" date="2023" name="Plant J.">
        <title>Genome sequences and population genomics provide insights into the demographic history, inbreeding, and mutation load of two 'living fossil' tree species of Dipteronia.</title>
        <authorList>
            <person name="Feng Y."/>
            <person name="Comes H.P."/>
            <person name="Chen J."/>
            <person name="Zhu S."/>
            <person name="Lu R."/>
            <person name="Zhang X."/>
            <person name="Li P."/>
            <person name="Qiu J."/>
            <person name="Olsen K.M."/>
            <person name="Qiu Y."/>
        </authorList>
    </citation>
    <scope>NUCLEOTIDE SEQUENCE</scope>
    <source>
        <strain evidence="2">NBL</strain>
    </source>
</reference>
<dbReference type="AlphaFoldDB" id="A0AAD9ZTF5"/>
<feature type="compositionally biased region" description="Basic and acidic residues" evidence="1">
    <location>
        <begin position="56"/>
        <end position="66"/>
    </location>
</feature>